<dbReference type="EMBL" id="JABBWG010000008">
    <property type="protein sequence ID" value="KAG1820455.1"/>
    <property type="molecule type" value="Genomic_DNA"/>
</dbReference>
<sequence>MFHTFCTSALFWQLLISCRYNTSNQCLILPWAMFAGIFLSSTISVIVQCFYAYRVWIISDKNRKLTAFVLVTALGQYGLGIATMVTTARSKSAAVFFTCPFEISYAVASAICDVVISGSCLFYLRPGRTGVKRPSNHMQHLVVVSLQMGVFIFLVAIVWLLLYFVQDARYWTGFSSAILCKSNVNSMLAV</sequence>
<accession>A0A9P7JFS2</accession>
<feature type="domain" description="DUF6534" evidence="2">
    <location>
        <begin position="109"/>
        <end position="190"/>
    </location>
</feature>
<feature type="transmembrane region" description="Helical" evidence="1">
    <location>
        <begin position="144"/>
        <end position="165"/>
    </location>
</feature>
<proteinExistence type="predicted"/>
<dbReference type="Proteomes" id="UP000807769">
    <property type="component" value="Unassembled WGS sequence"/>
</dbReference>
<keyword evidence="1" id="KW-0472">Membrane</keyword>
<feature type="transmembrane region" description="Helical" evidence="1">
    <location>
        <begin position="105"/>
        <end position="124"/>
    </location>
</feature>
<dbReference type="AlphaFoldDB" id="A0A9P7JFS2"/>
<evidence type="ECO:0000259" key="2">
    <source>
        <dbReference type="Pfam" id="PF20152"/>
    </source>
</evidence>
<dbReference type="InterPro" id="IPR045339">
    <property type="entry name" value="DUF6534"/>
</dbReference>
<dbReference type="PANTHER" id="PTHR40465">
    <property type="entry name" value="CHROMOSOME 1, WHOLE GENOME SHOTGUN SEQUENCE"/>
    <property type="match status" value="1"/>
</dbReference>
<keyword evidence="1" id="KW-1133">Transmembrane helix</keyword>
<evidence type="ECO:0000256" key="1">
    <source>
        <dbReference type="SAM" id="Phobius"/>
    </source>
</evidence>
<dbReference type="RefSeq" id="XP_041195726.1">
    <property type="nucleotide sequence ID" value="XM_041335096.1"/>
</dbReference>
<dbReference type="OrthoDB" id="2971182at2759"/>
<gene>
    <name evidence="3" type="ORF">BJ212DRAFT_1340233</name>
</gene>
<keyword evidence="4" id="KW-1185">Reference proteome</keyword>
<keyword evidence="1" id="KW-0812">Transmembrane</keyword>
<reference evidence="3" key="1">
    <citation type="journal article" date="2020" name="New Phytol.">
        <title>Comparative genomics reveals dynamic genome evolution in host specialist ectomycorrhizal fungi.</title>
        <authorList>
            <person name="Lofgren L.A."/>
            <person name="Nguyen N.H."/>
            <person name="Vilgalys R."/>
            <person name="Ruytinx J."/>
            <person name="Liao H.L."/>
            <person name="Branco S."/>
            <person name="Kuo A."/>
            <person name="LaButti K."/>
            <person name="Lipzen A."/>
            <person name="Andreopoulos W."/>
            <person name="Pangilinan J."/>
            <person name="Riley R."/>
            <person name="Hundley H."/>
            <person name="Na H."/>
            <person name="Barry K."/>
            <person name="Grigoriev I.V."/>
            <person name="Stajich J.E."/>
            <person name="Kennedy P.G."/>
        </authorList>
    </citation>
    <scope>NUCLEOTIDE SEQUENCE</scope>
    <source>
        <strain evidence="3">MN1</strain>
    </source>
</reference>
<feature type="transmembrane region" description="Helical" evidence="1">
    <location>
        <begin position="65"/>
        <end position="85"/>
    </location>
</feature>
<dbReference type="Pfam" id="PF20152">
    <property type="entry name" value="DUF6534"/>
    <property type="match status" value="1"/>
</dbReference>
<dbReference type="GeneID" id="64629113"/>
<protein>
    <recommendedName>
        <fullName evidence="2">DUF6534 domain-containing protein</fullName>
    </recommendedName>
</protein>
<dbReference type="PANTHER" id="PTHR40465:SF1">
    <property type="entry name" value="DUF6534 DOMAIN-CONTAINING PROTEIN"/>
    <property type="match status" value="1"/>
</dbReference>
<feature type="transmembrane region" description="Helical" evidence="1">
    <location>
        <begin position="28"/>
        <end position="53"/>
    </location>
</feature>
<evidence type="ECO:0000313" key="4">
    <source>
        <dbReference type="Proteomes" id="UP000807769"/>
    </source>
</evidence>
<evidence type="ECO:0000313" key="3">
    <source>
        <dbReference type="EMBL" id="KAG1820455.1"/>
    </source>
</evidence>
<name>A0A9P7JFS2_9AGAM</name>
<organism evidence="3 4">
    <name type="scientific">Suillus subaureus</name>
    <dbReference type="NCBI Taxonomy" id="48587"/>
    <lineage>
        <taxon>Eukaryota</taxon>
        <taxon>Fungi</taxon>
        <taxon>Dikarya</taxon>
        <taxon>Basidiomycota</taxon>
        <taxon>Agaricomycotina</taxon>
        <taxon>Agaricomycetes</taxon>
        <taxon>Agaricomycetidae</taxon>
        <taxon>Boletales</taxon>
        <taxon>Suillineae</taxon>
        <taxon>Suillaceae</taxon>
        <taxon>Suillus</taxon>
    </lineage>
</organism>
<comment type="caution">
    <text evidence="3">The sequence shown here is derived from an EMBL/GenBank/DDBJ whole genome shotgun (WGS) entry which is preliminary data.</text>
</comment>